<protein>
    <submittedName>
        <fullName evidence="2">Glyoxalase/Bleomycin resistance protein/Dioxygenase superfamily protein</fullName>
    </submittedName>
</protein>
<dbReference type="PROSITE" id="PS51819">
    <property type="entry name" value="VOC"/>
    <property type="match status" value="1"/>
</dbReference>
<sequence>MPCYVTRISTIELPVTNIETSVNWYAKMLNLVVQHKTEHDAMLSFNAKGVASIYLVRTDDSKRNFFENTHTNVTHSVIDLYTYDLEGFYQFLQDHNVEVGELNLTGEFGGFGFKDPDGNHLSATNIAQLGQE</sequence>
<dbReference type="STRING" id="930152.SAMN05216565_10465"/>
<evidence type="ECO:0000259" key="1">
    <source>
        <dbReference type="PROSITE" id="PS51819"/>
    </source>
</evidence>
<dbReference type="RefSeq" id="WP_090853160.1">
    <property type="nucleotide sequence ID" value="NZ_FNJU01000004.1"/>
</dbReference>
<feature type="domain" description="VOC" evidence="1">
    <location>
        <begin position="7"/>
        <end position="126"/>
    </location>
</feature>
<reference evidence="3" key="1">
    <citation type="submission" date="2016-10" db="EMBL/GenBank/DDBJ databases">
        <authorList>
            <person name="Varghese N."/>
            <person name="Submissions S."/>
        </authorList>
    </citation>
    <scope>NUCLEOTIDE SEQUENCE [LARGE SCALE GENOMIC DNA]</scope>
    <source>
        <strain evidence="3">IBRC-M10078</strain>
    </source>
</reference>
<organism evidence="2 3">
    <name type="scientific">Litchfieldia salsa</name>
    <dbReference type="NCBI Taxonomy" id="930152"/>
    <lineage>
        <taxon>Bacteria</taxon>
        <taxon>Bacillati</taxon>
        <taxon>Bacillota</taxon>
        <taxon>Bacilli</taxon>
        <taxon>Bacillales</taxon>
        <taxon>Bacillaceae</taxon>
        <taxon>Litchfieldia</taxon>
    </lineage>
</organism>
<proteinExistence type="predicted"/>
<gene>
    <name evidence="2" type="ORF">SAMN05216565_10465</name>
</gene>
<dbReference type="InterPro" id="IPR037523">
    <property type="entry name" value="VOC_core"/>
</dbReference>
<dbReference type="GO" id="GO:0051213">
    <property type="term" value="F:dioxygenase activity"/>
    <property type="evidence" value="ECO:0007669"/>
    <property type="project" value="UniProtKB-KW"/>
</dbReference>
<dbReference type="EMBL" id="FNJU01000004">
    <property type="protein sequence ID" value="SDP59696.1"/>
    <property type="molecule type" value="Genomic_DNA"/>
</dbReference>
<dbReference type="SUPFAM" id="SSF54593">
    <property type="entry name" value="Glyoxalase/Bleomycin resistance protein/Dihydroxybiphenyl dioxygenase"/>
    <property type="match status" value="1"/>
</dbReference>
<keyword evidence="2" id="KW-0560">Oxidoreductase</keyword>
<accession>A0A1H0U1H9</accession>
<dbReference type="InterPro" id="IPR029068">
    <property type="entry name" value="Glyas_Bleomycin-R_OHBP_Dase"/>
</dbReference>
<keyword evidence="3" id="KW-1185">Reference proteome</keyword>
<dbReference type="Pfam" id="PF00903">
    <property type="entry name" value="Glyoxalase"/>
    <property type="match status" value="1"/>
</dbReference>
<evidence type="ECO:0000313" key="3">
    <source>
        <dbReference type="Proteomes" id="UP000199159"/>
    </source>
</evidence>
<dbReference type="InterPro" id="IPR004360">
    <property type="entry name" value="Glyas_Fos-R_dOase_dom"/>
</dbReference>
<evidence type="ECO:0000313" key="2">
    <source>
        <dbReference type="EMBL" id="SDP59696.1"/>
    </source>
</evidence>
<dbReference type="AlphaFoldDB" id="A0A1H0U1H9"/>
<dbReference type="Proteomes" id="UP000199159">
    <property type="component" value="Unassembled WGS sequence"/>
</dbReference>
<keyword evidence="2" id="KW-0223">Dioxygenase</keyword>
<dbReference type="OrthoDB" id="291991at2"/>
<dbReference type="Gene3D" id="3.10.180.10">
    <property type="entry name" value="2,3-Dihydroxybiphenyl 1,2-Dioxygenase, domain 1"/>
    <property type="match status" value="1"/>
</dbReference>
<name>A0A1H0U1H9_9BACI</name>